<keyword evidence="3" id="KW-1185">Reference proteome</keyword>
<dbReference type="EMBL" id="RPFZ01000001">
    <property type="protein sequence ID" value="RPF72274.1"/>
    <property type="molecule type" value="Genomic_DNA"/>
</dbReference>
<proteinExistence type="predicted"/>
<evidence type="ECO:0000256" key="1">
    <source>
        <dbReference type="SAM" id="SignalP"/>
    </source>
</evidence>
<dbReference type="OrthoDB" id="7390986at2"/>
<organism evidence="2 3">
    <name type="scientific">Aurantiacibacter spongiae</name>
    <dbReference type="NCBI Taxonomy" id="2488860"/>
    <lineage>
        <taxon>Bacteria</taxon>
        <taxon>Pseudomonadati</taxon>
        <taxon>Pseudomonadota</taxon>
        <taxon>Alphaproteobacteria</taxon>
        <taxon>Sphingomonadales</taxon>
        <taxon>Erythrobacteraceae</taxon>
        <taxon>Aurantiacibacter</taxon>
    </lineage>
</organism>
<dbReference type="InterPro" id="IPR025514">
    <property type="entry name" value="DUF4402"/>
</dbReference>
<dbReference type="Pfam" id="PF14352">
    <property type="entry name" value="DUF4402"/>
    <property type="match status" value="1"/>
</dbReference>
<dbReference type="AlphaFoldDB" id="A0A3N5CSZ0"/>
<feature type="chain" id="PRO_5018174079" evidence="1">
    <location>
        <begin position="21"/>
        <end position="167"/>
    </location>
</feature>
<accession>A0A3N5CSZ0</accession>
<feature type="signal peptide" evidence="1">
    <location>
        <begin position="1"/>
        <end position="20"/>
    </location>
</feature>
<dbReference type="RefSeq" id="WP_123881554.1">
    <property type="nucleotide sequence ID" value="NZ_RPFZ01000001.1"/>
</dbReference>
<sequence length="167" mass="16174">MKKLLLVAAATAALSTPAAAQSVFGDADNEALGEATATVIAPITLTHVDGAALAFGSFTVDGGGTIAVTQAGVPTATGPTLMSDSVSSADSFTVSGDEDRAYSIDAAGGSVTDPVSGDSMSFTVDAPAGGTLTGGTDSFDVGGTLTVVGDESAGSYSGTYEVSVSYN</sequence>
<keyword evidence="1" id="KW-0732">Signal</keyword>
<comment type="caution">
    <text evidence="2">The sequence shown here is derived from an EMBL/GenBank/DDBJ whole genome shotgun (WGS) entry which is preliminary data.</text>
</comment>
<evidence type="ECO:0000313" key="2">
    <source>
        <dbReference type="EMBL" id="RPF72274.1"/>
    </source>
</evidence>
<protein>
    <submittedName>
        <fullName evidence="2">DUF4402 domain-containing protein</fullName>
    </submittedName>
</protein>
<name>A0A3N5CSZ0_9SPHN</name>
<gene>
    <name evidence="2" type="ORF">EG799_12050</name>
</gene>
<reference evidence="2 3" key="1">
    <citation type="submission" date="2018-11" db="EMBL/GenBank/DDBJ databases">
        <title>Erythrobacter spongiae sp. nov., isolated from a marine sponge.</title>
        <authorList>
            <person name="Zhuang L."/>
            <person name="Luo L."/>
        </authorList>
    </citation>
    <scope>NUCLEOTIDE SEQUENCE [LARGE SCALE GENOMIC DNA]</scope>
    <source>
        <strain evidence="2 3">HN-E23</strain>
    </source>
</reference>
<evidence type="ECO:0000313" key="3">
    <source>
        <dbReference type="Proteomes" id="UP000275232"/>
    </source>
</evidence>
<dbReference type="Proteomes" id="UP000275232">
    <property type="component" value="Unassembled WGS sequence"/>
</dbReference>